<dbReference type="RefSeq" id="WP_067062130.1">
    <property type="nucleotide sequence ID" value="NZ_CP014699.1"/>
</dbReference>
<evidence type="ECO:0000256" key="1">
    <source>
        <dbReference type="SAM" id="Coils"/>
    </source>
</evidence>
<dbReference type="KEGG" id="spat:A0O21_04835"/>
<accession>A0A172Q7Q3</accession>
<dbReference type="Proteomes" id="UP000077317">
    <property type="component" value="Chromosome"/>
</dbReference>
<gene>
    <name evidence="3" type="ORF">A0O21_04835</name>
    <name evidence="4" type="ORF">A0O21_05280</name>
    <name evidence="5" type="ORF">A0O21_09130</name>
</gene>
<evidence type="ECO:0000313" key="4">
    <source>
        <dbReference type="EMBL" id="AND79480.1"/>
    </source>
</evidence>
<feature type="region of interest" description="Disordered" evidence="2">
    <location>
        <begin position="91"/>
        <end position="113"/>
    </location>
</feature>
<feature type="coiled-coil region" evidence="1">
    <location>
        <begin position="7"/>
        <end position="44"/>
    </location>
</feature>
<evidence type="ECO:0000313" key="3">
    <source>
        <dbReference type="EMBL" id="AND79404.1"/>
    </source>
</evidence>
<evidence type="ECO:0000256" key="2">
    <source>
        <dbReference type="SAM" id="MobiDB-lite"/>
    </source>
</evidence>
<dbReference type="STRING" id="1811193.A0O21_04835"/>
<dbReference type="EMBL" id="CP014699">
    <property type="protein sequence ID" value="AND80151.1"/>
    <property type="molecule type" value="Genomic_DNA"/>
</dbReference>
<reference evidence="4 6" key="1">
    <citation type="journal article" date="2016" name="Int. J. Syst. Evol. Microbiol.">
        <title>Streptococcuspantholopis sp. nov., isolated from faeces of the Tibetan antelope (Pantholops hodgsonii).</title>
        <authorList>
            <person name="Bai X."/>
            <person name="Xiong Y."/>
            <person name="Lu S."/>
            <person name="Jin D."/>
            <person name="Lai X."/>
            <person name="Yang J."/>
            <person name="Niu L."/>
            <person name="Hu S."/>
            <person name="Meng X."/>
            <person name="Pu J."/>
            <person name="Ye C."/>
            <person name="Xu J."/>
        </authorList>
    </citation>
    <scope>NUCLEOTIDE SEQUENCE [LARGE SCALE GENOMIC DNA]</scope>
    <source>
        <strain evidence="4 6">TA 26</strain>
    </source>
</reference>
<dbReference type="EMBL" id="CP014699">
    <property type="protein sequence ID" value="AND79404.1"/>
    <property type="molecule type" value="Genomic_DNA"/>
</dbReference>
<proteinExistence type="predicted"/>
<evidence type="ECO:0000313" key="5">
    <source>
        <dbReference type="EMBL" id="AND80151.1"/>
    </source>
</evidence>
<keyword evidence="6" id="KW-1185">Reference proteome</keyword>
<organism evidence="4 6">
    <name type="scientific">Streptococcus pantholopis</name>
    <dbReference type="NCBI Taxonomy" id="1811193"/>
    <lineage>
        <taxon>Bacteria</taxon>
        <taxon>Bacillati</taxon>
        <taxon>Bacillota</taxon>
        <taxon>Bacilli</taxon>
        <taxon>Lactobacillales</taxon>
        <taxon>Streptococcaceae</taxon>
        <taxon>Streptococcus</taxon>
    </lineage>
</organism>
<evidence type="ECO:0000313" key="6">
    <source>
        <dbReference type="Proteomes" id="UP000077317"/>
    </source>
</evidence>
<protein>
    <submittedName>
        <fullName evidence="4">Uncharacterized protein</fullName>
    </submittedName>
</protein>
<dbReference type="AlphaFoldDB" id="A0A172Q7Q3"/>
<keyword evidence="1" id="KW-0175">Coiled coil</keyword>
<sequence length="130" mass="15329">MADTAFAEQLKAQEESLEALEEAYRSSRQAIERAQNRLFQIQRRLEGELLHSHERMSQLLRHFEADGTLIQQLNQTYTSYSQQTFAQYKSEMRQLERQSEEERAAYQKAKSQQEEKISLIRRALDEDSTA</sequence>
<dbReference type="KEGG" id="spat:A0O21_09130"/>
<dbReference type="EMBL" id="CP014699">
    <property type="protein sequence ID" value="AND79480.1"/>
    <property type="molecule type" value="Genomic_DNA"/>
</dbReference>
<reference evidence="6" key="2">
    <citation type="submission" date="2016-03" db="EMBL/GenBank/DDBJ databases">
        <title>Streptococcus antelopensis sp. nov., isolated from the feces of the Tibetan antelope (Pantholops hodgsonii) in Hoh Xil National Nature Reserve, Qinghai, China.</title>
        <authorList>
            <person name="Bai X."/>
        </authorList>
    </citation>
    <scope>NUCLEOTIDE SEQUENCE [LARGE SCALE GENOMIC DNA]</scope>
    <source>
        <strain evidence="6">TA 26</strain>
    </source>
</reference>
<dbReference type="KEGG" id="spat:A0O21_05280"/>
<name>A0A172Q7Q3_9STRE</name>